<dbReference type="PANTHER" id="PTHR45138:SF9">
    <property type="entry name" value="DIGUANYLATE CYCLASE DGCM-RELATED"/>
    <property type="match status" value="1"/>
</dbReference>
<dbReference type="FunFam" id="3.30.70.270:FF:000001">
    <property type="entry name" value="Diguanylate cyclase domain protein"/>
    <property type="match status" value="1"/>
</dbReference>
<sequence length="371" mass="40905">MLLILAYRSRYHKDMTYSIFIGGKGLQLALLIVLMLRDFIPSEWIIPLVALLGISSGIVEALALLLLLDASSHALQKRYCTWGGGAAVLLLLLHVAFGQERVLLAGPAVISAIALLYPTYRLAVKSKDSPLQKMMGLLYSIAIAALGCGAFTILYPENLLSAQAEQGLQMFFRMGIYLLMFLGTAGFMLLSREQSYAELERVASYDELTGILNRRSFALRARRLIATAAKEVTPFSFLLLDIDHFKSVNDTYGHDTGDKVLKDFAAKIVQQLRNEDLFGRFGGEEFAVFLGQADEAASDEIAERLRTSVSGAVINGIQFDYSVSIGIITVQSSERISLNALYKLTDSALYQAKQNGRNRVVRSQDNSSHLD</sequence>
<feature type="transmembrane region" description="Helical" evidence="1">
    <location>
        <begin position="103"/>
        <end position="124"/>
    </location>
</feature>
<keyword evidence="4" id="KW-1185">Reference proteome</keyword>
<dbReference type="SUPFAM" id="SSF55073">
    <property type="entry name" value="Nucleotide cyclase"/>
    <property type="match status" value="1"/>
</dbReference>
<evidence type="ECO:0000313" key="3">
    <source>
        <dbReference type="EMBL" id="NUU59017.1"/>
    </source>
</evidence>
<organism evidence="3 4">
    <name type="scientific">Paenibacillus agri</name>
    <dbReference type="NCBI Taxonomy" id="2744309"/>
    <lineage>
        <taxon>Bacteria</taxon>
        <taxon>Bacillati</taxon>
        <taxon>Bacillota</taxon>
        <taxon>Bacilli</taxon>
        <taxon>Bacillales</taxon>
        <taxon>Paenibacillaceae</taxon>
        <taxon>Paenibacillus</taxon>
    </lineage>
</organism>
<reference evidence="3" key="1">
    <citation type="submission" date="2020-06" db="EMBL/GenBank/DDBJ databases">
        <title>Paenibacillus sp. nov., isolated from soil.</title>
        <authorList>
            <person name="Seo Y.L."/>
        </authorList>
    </citation>
    <scope>NUCLEOTIDE SEQUENCE [LARGE SCALE GENOMIC DNA]</scope>
    <source>
        <strain evidence="3">JW14</strain>
    </source>
</reference>
<dbReference type="AlphaFoldDB" id="A0A850EI10"/>
<evidence type="ECO:0000259" key="2">
    <source>
        <dbReference type="PROSITE" id="PS50887"/>
    </source>
</evidence>
<comment type="caution">
    <text evidence="3">The sequence shown here is derived from an EMBL/GenBank/DDBJ whole genome shotgun (WGS) entry which is preliminary data.</text>
</comment>
<feature type="transmembrane region" description="Helical" evidence="1">
    <location>
        <begin position="21"/>
        <end position="40"/>
    </location>
</feature>
<accession>A0A850EI10</accession>
<keyword evidence="1" id="KW-1133">Transmembrane helix</keyword>
<proteinExistence type="predicted"/>
<dbReference type="Proteomes" id="UP000564806">
    <property type="component" value="Unassembled WGS sequence"/>
</dbReference>
<dbReference type="PANTHER" id="PTHR45138">
    <property type="entry name" value="REGULATORY COMPONENTS OF SENSORY TRANSDUCTION SYSTEM"/>
    <property type="match status" value="1"/>
</dbReference>
<protein>
    <submittedName>
        <fullName evidence="3">GGDEF domain-containing protein</fullName>
    </submittedName>
</protein>
<dbReference type="Gene3D" id="3.30.70.270">
    <property type="match status" value="1"/>
</dbReference>
<feature type="transmembrane region" description="Helical" evidence="1">
    <location>
        <begin position="46"/>
        <end position="67"/>
    </location>
</feature>
<feature type="domain" description="GGDEF" evidence="2">
    <location>
        <begin position="233"/>
        <end position="365"/>
    </location>
</feature>
<dbReference type="RefSeq" id="WP_175369732.1">
    <property type="nucleotide sequence ID" value="NZ_JABWCS010000173.1"/>
</dbReference>
<keyword evidence="1" id="KW-0812">Transmembrane</keyword>
<evidence type="ECO:0000313" key="4">
    <source>
        <dbReference type="Proteomes" id="UP000564806"/>
    </source>
</evidence>
<dbReference type="CDD" id="cd01949">
    <property type="entry name" value="GGDEF"/>
    <property type="match status" value="1"/>
</dbReference>
<dbReference type="InterPro" id="IPR029787">
    <property type="entry name" value="Nucleotide_cyclase"/>
</dbReference>
<dbReference type="GO" id="GO:0052621">
    <property type="term" value="F:diguanylate cyclase activity"/>
    <property type="evidence" value="ECO:0007669"/>
    <property type="project" value="TreeGrafter"/>
</dbReference>
<dbReference type="SMART" id="SM00267">
    <property type="entry name" value="GGDEF"/>
    <property type="match status" value="1"/>
</dbReference>
<feature type="transmembrane region" description="Helical" evidence="1">
    <location>
        <begin position="136"/>
        <end position="155"/>
    </location>
</feature>
<keyword evidence="1" id="KW-0472">Membrane</keyword>
<feature type="transmembrane region" description="Helical" evidence="1">
    <location>
        <begin position="79"/>
        <end position="97"/>
    </location>
</feature>
<dbReference type="NCBIfam" id="TIGR00254">
    <property type="entry name" value="GGDEF"/>
    <property type="match status" value="1"/>
</dbReference>
<dbReference type="EMBL" id="JABWCS010000173">
    <property type="protein sequence ID" value="NUU59017.1"/>
    <property type="molecule type" value="Genomic_DNA"/>
</dbReference>
<dbReference type="PROSITE" id="PS50887">
    <property type="entry name" value="GGDEF"/>
    <property type="match status" value="1"/>
</dbReference>
<feature type="transmembrane region" description="Helical" evidence="1">
    <location>
        <begin position="170"/>
        <end position="191"/>
    </location>
</feature>
<gene>
    <name evidence="3" type="ORF">HPT30_01215</name>
</gene>
<name>A0A850EI10_9BACL</name>
<evidence type="ECO:0000256" key="1">
    <source>
        <dbReference type="SAM" id="Phobius"/>
    </source>
</evidence>
<dbReference type="InterPro" id="IPR043128">
    <property type="entry name" value="Rev_trsase/Diguanyl_cyclase"/>
</dbReference>
<dbReference type="InterPro" id="IPR050469">
    <property type="entry name" value="Diguanylate_Cyclase"/>
</dbReference>
<dbReference type="Pfam" id="PF00990">
    <property type="entry name" value="GGDEF"/>
    <property type="match status" value="1"/>
</dbReference>
<dbReference type="InterPro" id="IPR000160">
    <property type="entry name" value="GGDEF_dom"/>
</dbReference>